<keyword evidence="3" id="KW-1133">Transmembrane helix</keyword>
<feature type="transmembrane region" description="Helical" evidence="3">
    <location>
        <begin position="65"/>
        <end position="85"/>
    </location>
</feature>
<dbReference type="AlphaFoldDB" id="A0A3B0WX19"/>
<proteinExistence type="predicted"/>
<name>A0A3B0WX19_9ZZZZ</name>
<dbReference type="PROSITE" id="PS50005">
    <property type="entry name" value="TPR"/>
    <property type="match status" value="1"/>
</dbReference>
<dbReference type="InterPro" id="IPR019734">
    <property type="entry name" value="TPR_rpt"/>
</dbReference>
<feature type="transmembrane region" description="Helical" evidence="3">
    <location>
        <begin position="6"/>
        <end position="22"/>
    </location>
</feature>
<evidence type="ECO:0000256" key="1">
    <source>
        <dbReference type="ARBA" id="ARBA00022737"/>
    </source>
</evidence>
<gene>
    <name evidence="6" type="ORF">MNBD_GAMMA02-1051</name>
</gene>
<keyword evidence="3" id="KW-0472">Membrane</keyword>
<keyword evidence="3" id="KW-0812">Transmembrane</keyword>
<dbReference type="InterPro" id="IPR011990">
    <property type="entry name" value="TPR-like_helical_dom_sf"/>
</dbReference>
<dbReference type="PANTHER" id="PTHR47870:SF1">
    <property type="entry name" value="CYTOCHROME C-TYPE BIOGENESIS PROTEIN CCMH"/>
    <property type="match status" value="1"/>
</dbReference>
<keyword evidence="1" id="KW-0677">Repeat</keyword>
<dbReference type="PANTHER" id="PTHR47870">
    <property type="entry name" value="CYTOCHROME C-TYPE BIOGENESIS PROTEIN CCMH"/>
    <property type="match status" value="1"/>
</dbReference>
<evidence type="ECO:0000259" key="5">
    <source>
        <dbReference type="Pfam" id="PF23914"/>
    </source>
</evidence>
<dbReference type="Pfam" id="PF23892">
    <property type="entry name" value="Ig_CycH"/>
    <property type="match status" value="1"/>
</dbReference>
<dbReference type="InterPro" id="IPR056412">
    <property type="entry name" value="Ig_CycH"/>
</dbReference>
<protein>
    <submittedName>
        <fullName evidence="6">Uncharacterized protein</fullName>
    </submittedName>
</protein>
<feature type="domain" description="Cytochrome c-type biogenesis protein H Ig-like" evidence="4">
    <location>
        <begin position="278"/>
        <end position="367"/>
    </location>
</feature>
<dbReference type="GO" id="GO:0017004">
    <property type="term" value="P:cytochrome complex assembly"/>
    <property type="evidence" value="ECO:0007669"/>
    <property type="project" value="UniProtKB-KW"/>
</dbReference>
<evidence type="ECO:0000313" key="6">
    <source>
        <dbReference type="EMBL" id="VAW48154.1"/>
    </source>
</evidence>
<dbReference type="Gene3D" id="1.25.40.10">
    <property type="entry name" value="Tetratricopeptide repeat domain"/>
    <property type="match status" value="1"/>
</dbReference>
<feature type="domain" description="Cytochrome c-type biogenesis protein H TPR" evidence="5">
    <location>
        <begin position="91"/>
        <end position="231"/>
    </location>
</feature>
<reference evidence="6" key="1">
    <citation type="submission" date="2018-06" db="EMBL/GenBank/DDBJ databases">
        <authorList>
            <person name="Zhirakovskaya E."/>
        </authorList>
    </citation>
    <scope>NUCLEOTIDE SEQUENCE</scope>
</reference>
<dbReference type="InterPro" id="IPR051263">
    <property type="entry name" value="C-type_cytochrome_biogenesis"/>
</dbReference>
<dbReference type="EMBL" id="UOFA01000390">
    <property type="protein sequence ID" value="VAW48154.1"/>
    <property type="molecule type" value="Genomic_DNA"/>
</dbReference>
<accession>A0A3B0WX19</accession>
<dbReference type="Pfam" id="PF23914">
    <property type="entry name" value="TPR_CcmH_CycH"/>
    <property type="match status" value="1"/>
</dbReference>
<sequence>MNEMLIYSGISLLCLVLFYAWYRRQGHAAEKQWLLKQINQTSGQDQQTFVDALSQLKNKPASLSVTIWMGLMIVPATFAIDYLWFHDIPLEQRISMADMQSSAEQAPDLVTAIKQLEQKLADNPEDLDGQLLYGRSMMSMQRYEYAVGAYQKANQLDPNNANILTELAEAIAFRNNTGSFLGEPEQYLSQAIAIDPKQQKAMWLQGIVYFENLEYQQAEDMWTDLLALVDSPSIKSTVIKQINQALEAQNKPAINIDSSNVSTTGSFGGYFVVINASEEIKAMKLNPAARLFVYAKQVNGPPMPIAAVPLSQPFSWPMSVRINDSNSLNPERKLSAFEQVEFSAKLSFSGSATPADDDIVSELKTGNSNALNIQLTLNK</sequence>
<dbReference type="InterPro" id="IPR056413">
    <property type="entry name" value="TPR_CcmH_CycH"/>
</dbReference>
<evidence type="ECO:0000256" key="2">
    <source>
        <dbReference type="ARBA" id="ARBA00022748"/>
    </source>
</evidence>
<dbReference type="GO" id="GO:0005886">
    <property type="term" value="C:plasma membrane"/>
    <property type="evidence" value="ECO:0007669"/>
    <property type="project" value="TreeGrafter"/>
</dbReference>
<organism evidence="6">
    <name type="scientific">hydrothermal vent metagenome</name>
    <dbReference type="NCBI Taxonomy" id="652676"/>
    <lineage>
        <taxon>unclassified sequences</taxon>
        <taxon>metagenomes</taxon>
        <taxon>ecological metagenomes</taxon>
    </lineage>
</organism>
<evidence type="ECO:0000256" key="3">
    <source>
        <dbReference type="SAM" id="Phobius"/>
    </source>
</evidence>
<keyword evidence="2" id="KW-0201">Cytochrome c-type biogenesis</keyword>
<evidence type="ECO:0000259" key="4">
    <source>
        <dbReference type="Pfam" id="PF23892"/>
    </source>
</evidence>
<dbReference type="SUPFAM" id="SSF48452">
    <property type="entry name" value="TPR-like"/>
    <property type="match status" value="1"/>
</dbReference>